<evidence type="ECO:0000313" key="2">
    <source>
        <dbReference type="EMBL" id="KAG2944408.1"/>
    </source>
</evidence>
<keyword evidence="1" id="KW-0472">Membrane</keyword>
<name>A0A8T1DU16_9STRA</name>
<evidence type="ECO:0000313" key="3">
    <source>
        <dbReference type="Proteomes" id="UP000736787"/>
    </source>
</evidence>
<protein>
    <submittedName>
        <fullName evidence="2">Uncharacterized protein</fullName>
    </submittedName>
</protein>
<feature type="transmembrane region" description="Helical" evidence="1">
    <location>
        <begin position="12"/>
        <end position="30"/>
    </location>
</feature>
<reference evidence="2" key="1">
    <citation type="submission" date="2018-10" db="EMBL/GenBank/DDBJ databases">
        <title>Effector identification in a new, highly contiguous assembly of the strawberry crown rot pathogen Phytophthora cactorum.</title>
        <authorList>
            <person name="Armitage A.D."/>
            <person name="Nellist C.F."/>
            <person name="Bates H."/>
            <person name="Vickerstaff R.J."/>
            <person name="Harrison R.J."/>
        </authorList>
    </citation>
    <scope>NUCLEOTIDE SEQUENCE</scope>
    <source>
        <strain evidence="2">4040</strain>
    </source>
</reference>
<dbReference type="Proteomes" id="UP000736787">
    <property type="component" value="Unassembled WGS sequence"/>
</dbReference>
<comment type="caution">
    <text evidence="2">The sequence shown here is derived from an EMBL/GenBank/DDBJ whole genome shotgun (WGS) entry which is preliminary data.</text>
</comment>
<gene>
    <name evidence="2" type="ORF">PC117_g9029</name>
</gene>
<organism evidence="2 3">
    <name type="scientific">Phytophthora cactorum</name>
    <dbReference type="NCBI Taxonomy" id="29920"/>
    <lineage>
        <taxon>Eukaryota</taxon>
        <taxon>Sar</taxon>
        <taxon>Stramenopiles</taxon>
        <taxon>Oomycota</taxon>
        <taxon>Peronosporomycetes</taxon>
        <taxon>Peronosporales</taxon>
        <taxon>Peronosporaceae</taxon>
        <taxon>Phytophthora</taxon>
    </lineage>
</organism>
<keyword evidence="1" id="KW-0812">Transmembrane</keyword>
<accession>A0A8T1DU16</accession>
<evidence type="ECO:0000256" key="1">
    <source>
        <dbReference type="SAM" id="Phobius"/>
    </source>
</evidence>
<dbReference type="EMBL" id="RCMK01000202">
    <property type="protein sequence ID" value="KAG2944408.1"/>
    <property type="molecule type" value="Genomic_DNA"/>
</dbReference>
<keyword evidence="1" id="KW-1133">Transmembrane helix</keyword>
<proteinExistence type="predicted"/>
<dbReference type="AlphaFoldDB" id="A0A8T1DU16"/>
<sequence length="48" mass="5354">MEARGVLSNPMIVLPSGVVAMIVLFVTYLLKRVEDLLQYLQMRLGDGC</sequence>